<evidence type="ECO:0000313" key="3">
    <source>
        <dbReference type="Proteomes" id="UP000076154"/>
    </source>
</evidence>
<comment type="caution">
    <text evidence="2">The sequence shown here is derived from an EMBL/GenBank/DDBJ whole genome shotgun (WGS) entry which is preliminary data.</text>
</comment>
<accession>A0A369K451</accession>
<proteinExistence type="predicted"/>
<gene>
    <name evidence="2" type="primary">mpaH_0</name>
    <name evidence="2" type="ORF">Hypma_001477</name>
</gene>
<dbReference type="Pfam" id="PF12697">
    <property type="entry name" value="Abhydrolase_6"/>
    <property type="match status" value="1"/>
</dbReference>
<dbReference type="Proteomes" id="UP000076154">
    <property type="component" value="Unassembled WGS sequence"/>
</dbReference>
<dbReference type="OrthoDB" id="94039at2759"/>
<dbReference type="SUPFAM" id="SSF53474">
    <property type="entry name" value="alpha/beta-Hydrolases"/>
    <property type="match status" value="1"/>
</dbReference>
<name>A0A369K451_HYPMA</name>
<dbReference type="InterPro" id="IPR029058">
    <property type="entry name" value="AB_hydrolase_fold"/>
</dbReference>
<keyword evidence="3" id="KW-1185">Reference proteome</keyword>
<sequence length="347" mass="39263">MIITMSSESYVFDPRPNYPLVVTAKRYWKQSSPYLDDPEALTLIFAHGTGFHKEQWEPTMDELNILLEGNHGAFKVREMWSIDAPNHGDAAVLNEKALKWGYEPVFGWEEYGRTLHAFLTGFGTGVDVDFSKRRLVGIGHSMGASCLILSLGYSPTIKFESLILCELMSMAQRYTGKPSSMLVNGAVNRRDIWPTREDAYKLLKSRPAWKAWDDRVLRIFVNEGMRPLPTVDYPDKTDGVTLKCSRIQETACYRDPLGPSRPYIMLKHVAKRLPVHMIYGAIDDYIPREVKEDVVKNAAGGEENLASLSRVENAGHLVIQMNPTGLAQRIHEALFLTFGSRKLQARL</sequence>
<organism evidence="2 3">
    <name type="scientific">Hypsizygus marmoreus</name>
    <name type="common">White beech mushroom</name>
    <name type="synonym">Agaricus marmoreus</name>
    <dbReference type="NCBI Taxonomy" id="39966"/>
    <lineage>
        <taxon>Eukaryota</taxon>
        <taxon>Fungi</taxon>
        <taxon>Dikarya</taxon>
        <taxon>Basidiomycota</taxon>
        <taxon>Agaricomycotina</taxon>
        <taxon>Agaricomycetes</taxon>
        <taxon>Agaricomycetidae</taxon>
        <taxon>Agaricales</taxon>
        <taxon>Tricholomatineae</taxon>
        <taxon>Lyophyllaceae</taxon>
        <taxon>Hypsizygus</taxon>
    </lineage>
</organism>
<feature type="domain" description="AB hydrolase-1" evidence="1">
    <location>
        <begin position="43"/>
        <end position="328"/>
    </location>
</feature>
<dbReference type="InterPro" id="IPR000073">
    <property type="entry name" value="AB_hydrolase_1"/>
</dbReference>
<dbReference type="GO" id="GO:0016787">
    <property type="term" value="F:hydrolase activity"/>
    <property type="evidence" value="ECO:0007669"/>
    <property type="project" value="UniProtKB-KW"/>
</dbReference>
<evidence type="ECO:0000259" key="1">
    <source>
        <dbReference type="Pfam" id="PF12697"/>
    </source>
</evidence>
<dbReference type="STRING" id="39966.A0A369K451"/>
<dbReference type="InParanoid" id="A0A369K451"/>
<protein>
    <submittedName>
        <fullName evidence="2">Abhydrolase domain-containing protein mpaH</fullName>
    </submittedName>
</protein>
<reference evidence="2" key="1">
    <citation type="submission" date="2018-04" db="EMBL/GenBank/DDBJ databases">
        <title>Whole genome sequencing of Hypsizygus marmoreus.</title>
        <authorList>
            <person name="Choi I.-G."/>
            <person name="Min B."/>
            <person name="Kim J.-G."/>
            <person name="Kim S."/>
            <person name="Oh Y.-L."/>
            <person name="Kong W.-S."/>
            <person name="Park H."/>
            <person name="Jeong J."/>
            <person name="Song E.-S."/>
        </authorList>
    </citation>
    <scope>NUCLEOTIDE SEQUENCE [LARGE SCALE GENOMIC DNA]</scope>
    <source>
        <strain evidence="2">51987-8</strain>
    </source>
</reference>
<dbReference type="Gene3D" id="3.40.50.1820">
    <property type="entry name" value="alpha/beta hydrolase"/>
    <property type="match status" value="1"/>
</dbReference>
<dbReference type="EMBL" id="LUEZ02000012">
    <property type="protein sequence ID" value="RDB28270.1"/>
    <property type="molecule type" value="Genomic_DNA"/>
</dbReference>
<dbReference type="AlphaFoldDB" id="A0A369K451"/>
<evidence type="ECO:0000313" key="2">
    <source>
        <dbReference type="EMBL" id="RDB28270.1"/>
    </source>
</evidence>